<dbReference type="PATRIC" id="fig|1411148.3.peg.2047"/>
<evidence type="ECO:0000256" key="4">
    <source>
        <dbReference type="PROSITE-ProRule" id="PRU00339"/>
    </source>
</evidence>
<sequence length="268" mass="31836">MKNIGWVIGIMLLFASCGEYNKILKSTDYELKYSYAKKYFDEKKYAKAATLLEELVPIFKGTTHAEESLYLLAQTYYSQKDYETAAEYFKTYYTTYPKGEYAEQARFYSGYGLYLDSPDPRLDQSQTYEAIAQLQLYMEYYPQSERAKQAQEILFQLQEKLAYKELLAAELYYNLGTYMGNNYRSCVITADNALRDYPYTKYREDFIFLKIKSKFELASVSVEDRLQGRYRDVVDEYYNYKNEFPDGKYSRQVQKYFNEANSHITTKY</sequence>
<dbReference type="Proteomes" id="UP000018837">
    <property type="component" value="Unassembled WGS sequence"/>
</dbReference>
<evidence type="ECO:0000259" key="5">
    <source>
        <dbReference type="Pfam" id="PF13525"/>
    </source>
</evidence>
<dbReference type="InterPro" id="IPR019734">
    <property type="entry name" value="TPR_rpt"/>
</dbReference>
<evidence type="ECO:0000313" key="6">
    <source>
        <dbReference type="EMBL" id="ETK00932.1"/>
    </source>
</evidence>
<accession>W2C368</accession>
<feature type="repeat" description="TPR" evidence="4">
    <location>
        <begin position="66"/>
        <end position="99"/>
    </location>
</feature>
<evidence type="ECO:0000256" key="2">
    <source>
        <dbReference type="ARBA" id="ARBA00023136"/>
    </source>
</evidence>
<dbReference type="InterPro" id="IPR039565">
    <property type="entry name" value="BamD-like"/>
</dbReference>
<evidence type="ECO:0000256" key="1">
    <source>
        <dbReference type="ARBA" id="ARBA00022729"/>
    </source>
</evidence>
<dbReference type="AlphaFoldDB" id="W2C368"/>
<keyword evidence="3" id="KW-0998">Cell outer membrane</keyword>
<gene>
    <name evidence="6" type="ORF">N425_12370</name>
</gene>
<evidence type="ECO:0000313" key="7">
    <source>
        <dbReference type="Proteomes" id="UP000018837"/>
    </source>
</evidence>
<dbReference type="SUPFAM" id="SSF48452">
    <property type="entry name" value="TPR-like"/>
    <property type="match status" value="1"/>
</dbReference>
<dbReference type="NCBIfam" id="TIGR03302">
    <property type="entry name" value="OM_YfiO"/>
    <property type="match status" value="1"/>
</dbReference>
<dbReference type="Gene3D" id="1.25.40.10">
    <property type="entry name" value="Tetratricopeptide repeat domain"/>
    <property type="match status" value="1"/>
</dbReference>
<evidence type="ECO:0000256" key="3">
    <source>
        <dbReference type="ARBA" id="ARBA00023237"/>
    </source>
</evidence>
<keyword evidence="2" id="KW-0472">Membrane</keyword>
<dbReference type="InterPro" id="IPR011990">
    <property type="entry name" value="TPR-like_helical_dom_sf"/>
</dbReference>
<dbReference type="Pfam" id="PF13525">
    <property type="entry name" value="YfiO"/>
    <property type="match status" value="1"/>
</dbReference>
<reference evidence="6 7" key="1">
    <citation type="submission" date="2013-11" db="EMBL/GenBank/DDBJ databases">
        <title>Single cell genomics of uncultured Tannerella BU063 (oral taxon 286).</title>
        <authorList>
            <person name="Beall C.J."/>
            <person name="Campbell A.G."/>
            <person name="Griffen A.L."/>
            <person name="Podar M."/>
            <person name="Leys E.J."/>
        </authorList>
    </citation>
    <scope>NUCLEOTIDE SEQUENCE [LARGE SCALE GENOMIC DNA]</scope>
    <source>
        <strain evidence="6">Cell 2</strain>
    </source>
</reference>
<name>W2C368_9BACT</name>
<protein>
    <submittedName>
        <fullName evidence="6">Membrane protein</fullName>
    </submittedName>
</protein>
<feature type="domain" description="Outer membrane lipoprotein BamD-like" evidence="5">
    <location>
        <begin position="33"/>
        <end position="178"/>
    </location>
</feature>
<dbReference type="PROSITE" id="PS51257">
    <property type="entry name" value="PROKAR_LIPOPROTEIN"/>
    <property type="match status" value="1"/>
</dbReference>
<comment type="caution">
    <text evidence="6">The sequence shown here is derived from an EMBL/GenBank/DDBJ whole genome shotgun (WGS) entry which is preliminary data.</text>
</comment>
<keyword evidence="1" id="KW-0732">Signal</keyword>
<dbReference type="PROSITE" id="PS50005">
    <property type="entry name" value="TPR"/>
    <property type="match status" value="1"/>
</dbReference>
<proteinExistence type="predicted"/>
<keyword evidence="4" id="KW-0802">TPR repeat</keyword>
<organism evidence="6 7">
    <name type="scientific">Tannerella sp. oral taxon BU063 isolate Cell 2</name>
    <dbReference type="NCBI Taxonomy" id="1411148"/>
    <lineage>
        <taxon>Bacteria</taxon>
        <taxon>Pseudomonadati</taxon>
        <taxon>Bacteroidota</taxon>
        <taxon>Bacteroidia</taxon>
        <taxon>Bacteroidales</taxon>
        <taxon>Tannerellaceae</taxon>
        <taxon>Tannerella</taxon>
    </lineage>
</organism>
<dbReference type="EMBL" id="AYUF01000493">
    <property type="protein sequence ID" value="ETK00932.1"/>
    <property type="molecule type" value="Genomic_DNA"/>
</dbReference>
<dbReference type="InterPro" id="IPR017689">
    <property type="entry name" value="BamD"/>
</dbReference>